<keyword evidence="1" id="KW-0645">Protease</keyword>
<keyword evidence="4" id="KW-0862">Zinc</keyword>
<evidence type="ECO:0000256" key="1">
    <source>
        <dbReference type="ARBA" id="ARBA00022670"/>
    </source>
</evidence>
<sequence length="251" mass="27261">MFLTTSVLAKPIDSAKGFKLSDNAVEVAPNVFNLGRVYDPQSHGIVEGYAIVHKKANARNSSAKGPKAPACYGFLAKDAKWKNVENWTVFTGAGLDENFVLNNITDDIAKWETAAGTPDILGAGSFGVGIPGDPNILDEKNEVFFAHISESNTIAVTIVWGIFSGPTFNRKLVAWDQIYNTDYPWSENAEGSTTQMDFENIATHELGHSVGMGDIYNSSCAEVTMYGYGKEGEIKKRDLAPADITGINHLY</sequence>
<dbReference type="InterPro" id="IPR001818">
    <property type="entry name" value="Pept_M10_metallopeptidase"/>
</dbReference>
<evidence type="ECO:0000313" key="6">
    <source>
        <dbReference type="EMBL" id="OGI76691.1"/>
    </source>
</evidence>
<dbReference type="AlphaFoldDB" id="A0A1F6W475"/>
<accession>A0A1F6W475</accession>
<dbReference type="GO" id="GO:0008270">
    <property type="term" value="F:zinc ion binding"/>
    <property type="evidence" value="ECO:0007669"/>
    <property type="project" value="InterPro"/>
</dbReference>
<name>A0A1F6W475_9BACT</name>
<dbReference type="Pfam" id="PF00413">
    <property type="entry name" value="Peptidase_M10"/>
    <property type="match status" value="1"/>
</dbReference>
<proteinExistence type="predicted"/>
<evidence type="ECO:0000259" key="5">
    <source>
        <dbReference type="Pfam" id="PF00413"/>
    </source>
</evidence>
<protein>
    <recommendedName>
        <fullName evidence="5">Peptidase M10 metallopeptidase domain-containing protein</fullName>
    </recommendedName>
</protein>
<dbReference type="Proteomes" id="UP000178374">
    <property type="component" value="Unassembled WGS sequence"/>
</dbReference>
<keyword evidence="2" id="KW-0479">Metal-binding</keyword>
<dbReference type="SUPFAM" id="SSF55486">
    <property type="entry name" value="Metalloproteases ('zincins'), catalytic domain"/>
    <property type="match status" value="1"/>
</dbReference>
<dbReference type="InterPro" id="IPR024079">
    <property type="entry name" value="MetalloPept_cat_dom_sf"/>
</dbReference>
<reference evidence="6 7" key="1">
    <citation type="journal article" date="2016" name="Nat. Commun.">
        <title>Thousands of microbial genomes shed light on interconnected biogeochemical processes in an aquifer system.</title>
        <authorList>
            <person name="Anantharaman K."/>
            <person name="Brown C.T."/>
            <person name="Hug L.A."/>
            <person name="Sharon I."/>
            <person name="Castelle C.J."/>
            <person name="Probst A.J."/>
            <person name="Thomas B.C."/>
            <person name="Singh A."/>
            <person name="Wilkins M.J."/>
            <person name="Karaoz U."/>
            <person name="Brodie E.L."/>
            <person name="Williams K.H."/>
            <person name="Hubbard S.S."/>
            <person name="Banfield J.F."/>
        </authorList>
    </citation>
    <scope>NUCLEOTIDE SEQUENCE [LARGE SCALE GENOMIC DNA]</scope>
</reference>
<evidence type="ECO:0000256" key="4">
    <source>
        <dbReference type="ARBA" id="ARBA00022833"/>
    </source>
</evidence>
<comment type="caution">
    <text evidence="6">The sequence shown here is derived from an EMBL/GenBank/DDBJ whole genome shotgun (WGS) entry which is preliminary data.</text>
</comment>
<dbReference type="Gene3D" id="3.40.390.10">
    <property type="entry name" value="Collagenase (Catalytic Domain)"/>
    <property type="match status" value="1"/>
</dbReference>
<keyword evidence="3" id="KW-0378">Hydrolase</keyword>
<feature type="domain" description="Peptidase M10 metallopeptidase" evidence="5">
    <location>
        <begin position="177"/>
        <end position="251"/>
    </location>
</feature>
<evidence type="ECO:0000256" key="2">
    <source>
        <dbReference type="ARBA" id="ARBA00022723"/>
    </source>
</evidence>
<dbReference type="EMBL" id="MFUA01000021">
    <property type="protein sequence ID" value="OGI76691.1"/>
    <property type="molecule type" value="Genomic_DNA"/>
</dbReference>
<evidence type="ECO:0000256" key="3">
    <source>
        <dbReference type="ARBA" id="ARBA00022801"/>
    </source>
</evidence>
<evidence type="ECO:0000313" key="7">
    <source>
        <dbReference type="Proteomes" id="UP000178374"/>
    </source>
</evidence>
<dbReference type="GO" id="GO:0031012">
    <property type="term" value="C:extracellular matrix"/>
    <property type="evidence" value="ECO:0007669"/>
    <property type="project" value="InterPro"/>
</dbReference>
<organism evidence="6 7">
    <name type="scientific">Candidatus Nomurabacteria bacterium RIFCSPHIGHO2_02_FULL_37_13</name>
    <dbReference type="NCBI Taxonomy" id="1801750"/>
    <lineage>
        <taxon>Bacteria</taxon>
        <taxon>Candidatus Nomuraibacteriota</taxon>
    </lineage>
</organism>
<gene>
    <name evidence="6" type="ORF">A3B85_00260</name>
</gene>
<dbReference type="GO" id="GO:0004222">
    <property type="term" value="F:metalloendopeptidase activity"/>
    <property type="evidence" value="ECO:0007669"/>
    <property type="project" value="InterPro"/>
</dbReference>
<dbReference type="GO" id="GO:0006508">
    <property type="term" value="P:proteolysis"/>
    <property type="evidence" value="ECO:0007669"/>
    <property type="project" value="UniProtKB-KW"/>
</dbReference>